<feature type="domain" description="Terpene synthase metal-binding" evidence="5">
    <location>
        <begin position="252"/>
        <end position="424"/>
    </location>
</feature>
<feature type="domain" description="Terpene synthase N-terminal" evidence="4">
    <location>
        <begin position="32"/>
        <end position="200"/>
    </location>
</feature>
<dbReference type="InterPro" id="IPR008949">
    <property type="entry name" value="Isoprenoid_synthase_dom_sf"/>
</dbReference>
<dbReference type="AlphaFoldDB" id="A0A6A2YAC8"/>
<dbReference type="InterPro" id="IPR005630">
    <property type="entry name" value="Terpene_synthase_metal-bd"/>
</dbReference>
<dbReference type="GO" id="GO:0000287">
    <property type="term" value="F:magnesium ion binding"/>
    <property type="evidence" value="ECO:0007669"/>
    <property type="project" value="InterPro"/>
</dbReference>
<dbReference type="EMBL" id="VEPZ02001418">
    <property type="protein sequence ID" value="KAE8674426.1"/>
    <property type="molecule type" value="Genomic_DNA"/>
</dbReference>
<dbReference type="Gene3D" id="1.50.10.130">
    <property type="entry name" value="Terpene synthase, N-terminal domain"/>
    <property type="match status" value="1"/>
</dbReference>
<dbReference type="SUPFAM" id="SSF48576">
    <property type="entry name" value="Terpenoid synthases"/>
    <property type="match status" value="1"/>
</dbReference>
<sequence length="474" mass="55262">MSSQVSANFVPSQAVNMSKENRHLADFIPNFWGEIFLSSPSEMDMDARTQQEYQELKQQVRRMLVKSMDKPSRKVHIIDAVQRLGVAYHFKKEIEDALQIIYQTDDDDDDLCTTAVRFRLLREHGFDVHHDTFNKFKDENGKFKESLISDIKGMLEFYEAAHFQLQGESILEEALSFTTFHLKLAETMVDYPLSLQIAGALKRPLRKSLPRLVARSYISIYEGYGNQDQNLMKFAKLDFKMVRHLHKQELKEINRWDINCTDQLPDYMKLLYREILNVFKDMNDLMSEQGKSYRVPLAIEAMKQVCEAYYTEAKWFHEKYMPKVEEYLSVAFVSCCYRMLTIVSFVGMEDSITKETFIWALNDPKILRASTTICRLMDDVVSHQFEQVRGHAPSAVECYINQYGTSAQVAYDEFYKRINNAWKDLNEEFLKPTVVPTSALDRILTLQGLLICFTRTKMLIHMLANLQKLASLCC</sequence>
<dbReference type="InterPro" id="IPR044814">
    <property type="entry name" value="Terpene_cyclase_plant_C1"/>
</dbReference>
<dbReference type="Gene3D" id="1.10.600.10">
    <property type="entry name" value="Farnesyl Diphosphate Synthase"/>
    <property type="match status" value="2"/>
</dbReference>
<name>A0A6A2YAC8_HIBSY</name>
<keyword evidence="1" id="KW-0479">Metal-binding</keyword>
<dbReference type="FunFam" id="1.50.10.130:FF:000001">
    <property type="entry name" value="Isoprene synthase, chloroplastic"/>
    <property type="match status" value="1"/>
</dbReference>
<dbReference type="GO" id="GO:0010333">
    <property type="term" value="F:terpene synthase activity"/>
    <property type="evidence" value="ECO:0007669"/>
    <property type="project" value="InterPro"/>
</dbReference>
<reference evidence="6" key="1">
    <citation type="submission" date="2019-09" db="EMBL/GenBank/DDBJ databases">
        <title>Draft genome information of white flower Hibiscus syriacus.</title>
        <authorList>
            <person name="Kim Y.-M."/>
        </authorList>
    </citation>
    <scope>NUCLEOTIDE SEQUENCE [LARGE SCALE GENOMIC DNA]</scope>
    <source>
        <strain evidence="6">YM2019G1</strain>
    </source>
</reference>
<proteinExistence type="predicted"/>
<dbReference type="PANTHER" id="PTHR31225:SF248">
    <property type="entry name" value="(+)-DELTA-CADINENE SYNTHASE"/>
    <property type="match status" value="1"/>
</dbReference>
<evidence type="ECO:0000256" key="1">
    <source>
        <dbReference type="ARBA" id="ARBA00022723"/>
    </source>
</evidence>
<evidence type="ECO:0000256" key="3">
    <source>
        <dbReference type="ARBA" id="ARBA00023239"/>
    </source>
</evidence>
<dbReference type="Pfam" id="PF03936">
    <property type="entry name" value="Terpene_synth_C"/>
    <property type="match status" value="1"/>
</dbReference>
<keyword evidence="2" id="KW-0460">Magnesium</keyword>
<gene>
    <name evidence="6" type="ORF">F3Y22_tig00111754pilonHSYRG00003</name>
</gene>
<evidence type="ECO:0000259" key="5">
    <source>
        <dbReference type="Pfam" id="PF03936"/>
    </source>
</evidence>
<dbReference type="PANTHER" id="PTHR31225">
    <property type="entry name" value="OS04G0344100 PROTEIN-RELATED"/>
    <property type="match status" value="1"/>
</dbReference>
<evidence type="ECO:0000259" key="4">
    <source>
        <dbReference type="Pfam" id="PF01397"/>
    </source>
</evidence>
<dbReference type="InterPro" id="IPR036965">
    <property type="entry name" value="Terpene_synth_N_sf"/>
</dbReference>
<dbReference type="CDD" id="cd00684">
    <property type="entry name" value="Terpene_cyclase_plant_C1"/>
    <property type="match status" value="1"/>
</dbReference>
<comment type="caution">
    <text evidence="6">The sequence shown here is derived from an EMBL/GenBank/DDBJ whole genome shotgun (WGS) entry which is preliminary data.</text>
</comment>
<evidence type="ECO:0000313" key="6">
    <source>
        <dbReference type="EMBL" id="KAE8674426.1"/>
    </source>
</evidence>
<evidence type="ECO:0000313" key="7">
    <source>
        <dbReference type="Proteomes" id="UP000436088"/>
    </source>
</evidence>
<organism evidence="6 7">
    <name type="scientific">Hibiscus syriacus</name>
    <name type="common">Rose of Sharon</name>
    <dbReference type="NCBI Taxonomy" id="106335"/>
    <lineage>
        <taxon>Eukaryota</taxon>
        <taxon>Viridiplantae</taxon>
        <taxon>Streptophyta</taxon>
        <taxon>Embryophyta</taxon>
        <taxon>Tracheophyta</taxon>
        <taxon>Spermatophyta</taxon>
        <taxon>Magnoliopsida</taxon>
        <taxon>eudicotyledons</taxon>
        <taxon>Gunneridae</taxon>
        <taxon>Pentapetalae</taxon>
        <taxon>rosids</taxon>
        <taxon>malvids</taxon>
        <taxon>Malvales</taxon>
        <taxon>Malvaceae</taxon>
        <taxon>Malvoideae</taxon>
        <taxon>Hibiscus</taxon>
    </lineage>
</organism>
<dbReference type="Pfam" id="PF01397">
    <property type="entry name" value="Terpene_synth"/>
    <property type="match status" value="1"/>
</dbReference>
<keyword evidence="7" id="KW-1185">Reference proteome</keyword>
<keyword evidence="3" id="KW-0456">Lyase</keyword>
<evidence type="ECO:0000256" key="2">
    <source>
        <dbReference type="ARBA" id="ARBA00022842"/>
    </source>
</evidence>
<protein>
    <submittedName>
        <fullName evidence="6">(+)-delta-cadinene synthase isozyme A</fullName>
    </submittedName>
</protein>
<accession>A0A6A2YAC8</accession>
<dbReference type="InterPro" id="IPR050148">
    <property type="entry name" value="Terpene_synthase-like"/>
</dbReference>
<dbReference type="GO" id="GO:0016102">
    <property type="term" value="P:diterpenoid biosynthetic process"/>
    <property type="evidence" value="ECO:0007669"/>
    <property type="project" value="InterPro"/>
</dbReference>
<dbReference type="Proteomes" id="UP000436088">
    <property type="component" value="Unassembled WGS sequence"/>
</dbReference>
<dbReference type="InterPro" id="IPR001906">
    <property type="entry name" value="Terpene_synth_N"/>
</dbReference>
<dbReference type="SUPFAM" id="SSF48239">
    <property type="entry name" value="Terpenoid cyclases/Protein prenyltransferases"/>
    <property type="match status" value="1"/>
</dbReference>
<dbReference type="InterPro" id="IPR008930">
    <property type="entry name" value="Terpenoid_cyclase/PrenylTrfase"/>
</dbReference>